<reference evidence="5" key="1">
    <citation type="submission" date="2025-08" db="UniProtKB">
        <authorList>
            <consortium name="RefSeq"/>
        </authorList>
    </citation>
    <scope>IDENTIFICATION</scope>
    <source>
        <tissue evidence="5">Blood</tissue>
    </source>
</reference>
<name>A0ABM4LR68_EQUPR</name>
<feature type="compositionally biased region" description="Basic residues" evidence="2">
    <location>
        <begin position="1"/>
        <end position="28"/>
    </location>
</feature>
<evidence type="ECO:0000313" key="5">
    <source>
        <dbReference type="RefSeq" id="XP_070442932.1"/>
    </source>
</evidence>
<dbReference type="PANTHER" id="PTHR22574">
    <property type="match status" value="1"/>
</dbReference>
<sequence>MVRKSLKAARGGVRRRRQFPRGRAGAHRAHGDAGATRGRGFTSALGARVCSRPARACTKAERSVFSPLCGAPGRGRAAQCEIAMGSNRTLSYHSTQRCYVLHVFNNNSMGKLQRQLYNGDYSVFKDVPMFESDFIQISKRGEVIDVHNSVQMVTVGITYTSPNLTIPDVMLLARPAVSCAVNARHDRDTSGRGFKSTKSLELTRLLPLKFVKLSVYNYVKKQIHLKLATGRSFYLQLCPSSDAKEDLFARWEDLVYLLRPPVEVYSGTQAEPAGDTMDIPVLEAEDEKSPATVELHGEGDEDQVSIRSLPMVAEVSGATSLAYAGGEEIQQRASHTYCELRNPLSFVITASPGPDQGEAPGAAAATPEDSMSVVAGGEMTSRPVTEAAEGRGEGPFVSASQSKENVSEQGGGQRVSQPQAEGLRKRKEKGRTPTQRPSLPGRMGEHKSILKSHGIIQRDKKEKDQRSPGAENMAPSPASAPPKRGLGFLKN</sequence>
<dbReference type="Proteomes" id="UP001652662">
    <property type="component" value="Chromosome 20"/>
</dbReference>
<feature type="compositionally biased region" description="Low complexity" evidence="2">
    <location>
        <begin position="352"/>
        <end position="365"/>
    </location>
</feature>
<accession>A0ABM4LR68</accession>
<feature type="compositionally biased region" description="Basic and acidic residues" evidence="2">
    <location>
        <begin position="456"/>
        <end position="466"/>
    </location>
</feature>
<dbReference type="RefSeq" id="XP_070442932.1">
    <property type="nucleotide sequence ID" value="XM_070586831.1"/>
</dbReference>
<dbReference type="PANTHER" id="PTHR22574:SF16">
    <property type="entry name" value="GOLGI ASSOCIATED RAB2 INTERACTOR FAMILY MEMBER 6"/>
    <property type="match status" value="1"/>
</dbReference>
<evidence type="ECO:0000256" key="1">
    <source>
        <dbReference type="ARBA" id="ARBA00038379"/>
    </source>
</evidence>
<keyword evidence="4" id="KW-1185">Reference proteome</keyword>
<comment type="similarity">
    <text evidence="1">Belongs to the GARIN family.</text>
</comment>
<feature type="domain" description="Golgi associated RAB2 interactor protein-like Rab2B-binding" evidence="3">
    <location>
        <begin position="200"/>
        <end position="269"/>
    </location>
</feature>
<dbReference type="GeneID" id="103543258"/>
<evidence type="ECO:0000256" key="2">
    <source>
        <dbReference type="SAM" id="MobiDB-lite"/>
    </source>
</evidence>
<feature type="region of interest" description="Disordered" evidence="2">
    <location>
        <begin position="348"/>
        <end position="368"/>
    </location>
</feature>
<feature type="region of interest" description="Disordered" evidence="2">
    <location>
        <begin position="385"/>
        <end position="491"/>
    </location>
</feature>
<gene>
    <name evidence="5" type="primary">GARIN6</name>
</gene>
<evidence type="ECO:0000259" key="3">
    <source>
        <dbReference type="Pfam" id="PF12480"/>
    </source>
</evidence>
<feature type="region of interest" description="Disordered" evidence="2">
    <location>
        <begin position="1"/>
        <end position="37"/>
    </location>
</feature>
<dbReference type="Pfam" id="PF12480">
    <property type="entry name" value="GARIL_Rab2_bd"/>
    <property type="match status" value="1"/>
</dbReference>
<evidence type="ECO:0000313" key="4">
    <source>
        <dbReference type="Proteomes" id="UP001652662"/>
    </source>
</evidence>
<dbReference type="InterPro" id="IPR022168">
    <property type="entry name" value="GARIL-like_Rab2B-bd"/>
</dbReference>
<protein>
    <submittedName>
        <fullName evidence="5">Golgi-associated RAB2 interactor protein 6 isoform X1</fullName>
    </submittedName>
</protein>
<feature type="compositionally biased region" description="Polar residues" evidence="2">
    <location>
        <begin position="398"/>
        <end position="419"/>
    </location>
</feature>
<organism evidence="4 5">
    <name type="scientific">Equus przewalskii</name>
    <name type="common">Przewalski's horse</name>
    <name type="synonym">Equus caballus przewalskii</name>
    <dbReference type="NCBI Taxonomy" id="9798"/>
    <lineage>
        <taxon>Eukaryota</taxon>
        <taxon>Metazoa</taxon>
        <taxon>Chordata</taxon>
        <taxon>Craniata</taxon>
        <taxon>Vertebrata</taxon>
        <taxon>Euteleostomi</taxon>
        <taxon>Mammalia</taxon>
        <taxon>Eutheria</taxon>
        <taxon>Laurasiatheria</taxon>
        <taxon>Perissodactyla</taxon>
        <taxon>Equidae</taxon>
        <taxon>Equus</taxon>
    </lineage>
</organism>
<proteinExistence type="inferred from homology"/>